<evidence type="ECO:0000313" key="2">
    <source>
        <dbReference type="Proteomes" id="UP000709295"/>
    </source>
</evidence>
<evidence type="ECO:0000313" key="1">
    <source>
        <dbReference type="EMBL" id="KAG6941777.1"/>
    </source>
</evidence>
<keyword evidence="2" id="KW-1185">Reference proteome</keyword>
<gene>
    <name evidence="1" type="ORF">JG688_00018492</name>
</gene>
<reference evidence="1" key="1">
    <citation type="submission" date="2021-01" db="EMBL/GenBank/DDBJ databases">
        <title>Phytophthora aleatoria, a newly-described species from Pinus radiata is distinct from Phytophthora cactorum isolates based on comparative genomics.</title>
        <authorList>
            <person name="Mcdougal R."/>
            <person name="Panda P."/>
            <person name="Williams N."/>
            <person name="Studholme D.J."/>
        </authorList>
    </citation>
    <scope>NUCLEOTIDE SEQUENCE</scope>
    <source>
        <strain evidence="1">NZFS 4037</strain>
    </source>
</reference>
<proteinExistence type="predicted"/>
<dbReference type="AlphaFoldDB" id="A0A8J5IAU1"/>
<sequence length="272" mass="31603">MYSRRNLTKKGYIVLYGAIPDDIADNLRSRARDDSNIWIYETWNGALHDDRRFRAFVPDSTARAVSNDLQRFYLTFFENATVNEWMFLKTVSGAKDQLVRRDFEPVASAKERLNVCSVPGSLYIALQDNTYFYGYGWNNAVAMRSYRELSQLNKGDLIMLRGDFMYARVAYRANHACAHAYIDTSLFLRPTYQPPDIVALIDDTRLKDDLFCFVWNCHLNGSNMTSLRRHLNRFHGMFFKNRSSQSPSAVFKNFEDAADVKVAVREFHAYIL</sequence>
<protein>
    <submittedName>
        <fullName evidence="1">Uncharacterized protein</fullName>
    </submittedName>
</protein>
<dbReference type="Proteomes" id="UP000709295">
    <property type="component" value="Unassembled WGS sequence"/>
</dbReference>
<dbReference type="EMBL" id="JAENGY010003444">
    <property type="protein sequence ID" value="KAG6941777.1"/>
    <property type="molecule type" value="Genomic_DNA"/>
</dbReference>
<accession>A0A8J5IAU1</accession>
<name>A0A8J5IAU1_9STRA</name>
<organism evidence="1 2">
    <name type="scientific">Phytophthora aleatoria</name>
    <dbReference type="NCBI Taxonomy" id="2496075"/>
    <lineage>
        <taxon>Eukaryota</taxon>
        <taxon>Sar</taxon>
        <taxon>Stramenopiles</taxon>
        <taxon>Oomycota</taxon>
        <taxon>Peronosporomycetes</taxon>
        <taxon>Peronosporales</taxon>
        <taxon>Peronosporaceae</taxon>
        <taxon>Phytophthora</taxon>
    </lineage>
</organism>
<comment type="caution">
    <text evidence="1">The sequence shown here is derived from an EMBL/GenBank/DDBJ whole genome shotgun (WGS) entry which is preliminary data.</text>
</comment>